<proteinExistence type="predicted"/>
<dbReference type="RefSeq" id="WP_173271450.1">
    <property type="nucleotide sequence ID" value="NZ_AP021889.1"/>
</dbReference>
<keyword evidence="4" id="KW-0812">Transmembrane</keyword>
<evidence type="ECO:0000313" key="11">
    <source>
        <dbReference type="Proteomes" id="UP000501726"/>
    </source>
</evidence>
<reference evidence="11" key="1">
    <citation type="submission" date="2019-11" db="EMBL/GenBank/DDBJ databases">
        <title>Isolation and characterization of two novel species in the genus Thiomicrorhabdus.</title>
        <authorList>
            <person name="Mochizuki J."/>
            <person name="Kojima H."/>
            <person name="Fukui M."/>
        </authorList>
    </citation>
    <scope>NUCLEOTIDE SEQUENCE [LARGE SCALE GENOMIC DNA]</scope>
    <source>
        <strain evidence="11">aks77</strain>
    </source>
</reference>
<dbReference type="KEGG" id="tse:THMIRHAS_09690"/>
<dbReference type="SUPFAM" id="SSF56935">
    <property type="entry name" value="Porins"/>
    <property type="match status" value="1"/>
</dbReference>
<evidence type="ECO:0000256" key="5">
    <source>
        <dbReference type="ARBA" id="ARBA00022729"/>
    </source>
</evidence>
<keyword evidence="6" id="KW-0472">Membrane</keyword>
<keyword evidence="11" id="KW-1185">Reference proteome</keyword>
<evidence type="ECO:0000256" key="8">
    <source>
        <dbReference type="SAM" id="SignalP"/>
    </source>
</evidence>
<feature type="chain" id="PRO_5026136169" description="TonB-dependent receptor plug domain-containing protein" evidence="8">
    <location>
        <begin position="27"/>
        <end position="655"/>
    </location>
</feature>
<feature type="signal peptide" evidence="8">
    <location>
        <begin position="1"/>
        <end position="26"/>
    </location>
</feature>
<accession>A0A6F8PU19</accession>
<feature type="domain" description="TonB-dependent receptor plug" evidence="9">
    <location>
        <begin position="53"/>
        <end position="145"/>
    </location>
</feature>
<dbReference type="PANTHER" id="PTHR30069:SF29">
    <property type="entry name" value="HEMOGLOBIN AND HEMOGLOBIN-HAPTOGLOBIN-BINDING PROTEIN 1-RELATED"/>
    <property type="match status" value="1"/>
</dbReference>
<dbReference type="AlphaFoldDB" id="A0A6F8PU19"/>
<dbReference type="GO" id="GO:0009279">
    <property type="term" value="C:cell outer membrane"/>
    <property type="evidence" value="ECO:0007669"/>
    <property type="project" value="UniProtKB-SubCell"/>
</dbReference>
<organism evidence="10 11">
    <name type="scientific">Thiosulfatimonas sediminis</name>
    <dbReference type="NCBI Taxonomy" id="2675054"/>
    <lineage>
        <taxon>Bacteria</taxon>
        <taxon>Pseudomonadati</taxon>
        <taxon>Pseudomonadota</taxon>
        <taxon>Gammaproteobacteria</taxon>
        <taxon>Thiotrichales</taxon>
        <taxon>Piscirickettsiaceae</taxon>
        <taxon>Thiosulfatimonas</taxon>
    </lineage>
</organism>
<name>A0A6F8PU19_9GAMM</name>
<evidence type="ECO:0000256" key="1">
    <source>
        <dbReference type="ARBA" id="ARBA00004571"/>
    </source>
</evidence>
<protein>
    <recommendedName>
        <fullName evidence="9">TonB-dependent receptor plug domain-containing protein</fullName>
    </recommendedName>
</protein>
<evidence type="ECO:0000256" key="3">
    <source>
        <dbReference type="ARBA" id="ARBA00022452"/>
    </source>
</evidence>
<keyword evidence="5 8" id="KW-0732">Signal</keyword>
<keyword evidence="7" id="KW-0998">Cell outer membrane</keyword>
<dbReference type="InterPro" id="IPR037066">
    <property type="entry name" value="Plug_dom_sf"/>
</dbReference>
<dbReference type="GO" id="GO:0044718">
    <property type="term" value="P:siderophore transmembrane transport"/>
    <property type="evidence" value="ECO:0007669"/>
    <property type="project" value="TreeGrafter"/>
</dbReference>
<keyword evidence="3" id="KW-1134">Transmembrane beta strand</keyword>
<comment type="subcellular location">
    <subcellularLocation>
        <location evidence="1">Cell outer membrane</location>
        <topology evidence="1">Multi-pass membrane protein</topology>
    </subcellularLocation>
</comment>
<dbReference type="Proteomes" id="UP000501726">
    <property type="component" value="Chromosome"/>
</dbReference>
<dbReference type="EMBL" id="AP021889">
    <property type="protein sequence ID" value="BBP45596.1"/>
    <property type="molecule type" value="Genomic_DNA"/>
</dbReference>
<dbReference type="Gene3D" id="2.40.170.20">
    <property type="entry name" value="TonB-dependent receptor, beta-barrel domain"/>
    <property type="match status" value="1"/>
</dbReference>
<dbReference type="Gene3D" id="2.170.130.10">
    <property type="entry name" value="TonB-dependent receptor, plug domain"/>
    <property type="match status" value="1"/>
</dbReference>
<dbReference type="Pfam" id="PF07715">
    <property type="entry name" value="Plug"/>
    <property type="match status" value="1"/>
</dbReference>
<evidence type="ECO:0000256" key="2">
    <source>
        <dbReference type="ARBA" id="ARBA00022448"/>
    </source>
</evidence>
<keyword evidence="2" id="KW-0813">Transport</keyword>
<evidence type="ECO:0000256" key="6">
    <source>
        <dbReference type="ARBA" id="ARBA00023136"/>
    </source>
</evidence>
<evidence type="ECO:0000256" key="7">
    <source>
        <dbReference type="ARBA" id="ARBA00023237"/>
    </source>
</evidence>
<sequence length="655" mass="73595">MKFHSPKLKQSVLSAALLAVMLEIQAGEQLEVVEVNPAKGIQTDDVYSEPKSFSHNTQTFTQESMRDLPIANAYEMLDYATGAFIQTQGRKSAYFASIRAGSNLGMIIDGAYLPPPAASKVLMQLPVSAIESISVVRDASALNLGPLTSIVGPMTSSRTEGFIVIKTLSAFKQPQRELHAKVGSYRQFEVDTSLSAHFSEEVAGRVVLAHQQKQGPSDYYNDYRRDVGLWKLDGLGEHFDWQLNFFHADGEQGLQRGLDSSGVSDDKWRYEPLKMRMINAQAGYYWNAHSTTAVRLSHTQSDASLQKYSHVNPNAYAEEKTEEEFINLDLSHALNHELAGGQNLLRFGYNSMWYHNPTGMLYYPGFERKEQIQALYLQNEFRKQAWSVDMGLRADKRTIDVGYEQVANQRRIIEDVELDALLTAAIGASYQASEQDLLTLRTLYTEQQPLSVYTANNDQLAQENRLRTELGWSRQWIALAQARFSTTLTGFHERLQDGAYVASQIEDPEDPNSKINVYDNASWRNQGYEIEIKGAWHRLNYEIAYSRVSPGDTPSGVVNVPESLVRARIGYQTPAWQLHLGARNMEEFISANKAGIGTAGGFTTYDASAGYRFKTDGLAHRLVFSAKNLTDEKYETVYGFPSEGLNLGVDYYVRF</sequence>
<dbReference type="GO" id="GO:0015344">
    <property type="term" value="F:siderophore uptake transmembrane transporter activity"/>
    <property type="evidence" value="ECO:0007669"/>
    <property type="project" value="TreeGrafter"/>
</dbReference>
<evidence type="ECO:0000313" key="10">
    <source>
        <dbReference type="EMBL" id="BBP45596.1"/>
    </source>
</evidence>
<gene>
    <name evidence="10" type="ORF">THMIRHAS_09690</name>
</gene>
<evidence type="ECO:0000256" key="4">
    <source>
        <dbReference type="ARBA" id="ARBA00022692"/>
    </source>
</evidence>
<dbReference type="InterPro" id="IPR012910">
    <property type="entry name" value="Plug_dom"/>
</dbReference>
<dbReference type="InterPro" id="IPR036942">
    <property type="entry name" value="Beta-barrel_TonB_sf"/>
</dbReference>
<dbReference type="PANTHER" id="PTHR30069">
    <property type="entry name" value="TONB-DEPENDENT OUTER MEMBRANE RECEPTOR"/>
    <property type="match status" value="1"/>
</dbReference>
<dbReference type="InterPro" id="IPR039426">
    <property type="entry name" value="TonB-dep_rcpt-like"/>
</dbReference>
<evidence type="ECO:0000259" key="9">
    <source>
        <dbReference type="Pfam" id="PF07715"/>
    </source>
</evidence>